<reference evidence="1 2" key="1">
    <citation type="submission" date="2021-04" db="EMBL/GenBank/DDBJ databases">
        <authorList>
            <person name="Ivanova A."/>
        </authorList>
    </citation>
    <scope>NUCLEOTIDE SEQUENCE [LARGE SCALE GENOMIC DNA]</scope>
    <source>
        <strain evidence="1 2">G18</strain>
    </source>
</reference>
<protein>
    <recommendedName>
        <fullName evidence="3">Phosphodiester glycosidase domain-containing protein</fullName>
    </recommendedName>
</protein>
<evidence type="ECO:0008006" key="3">
    <source>
        <dbReference type="Google" id="ProtNLM"/>
    </source>
</evidence>
<proteinExistence type="predicted"/>
<comment type="caution">
    <text evidence="1">The sequence shown here is derived from an EMBL/GenBank/DDBJ whole genome shotgun (WGS) entry which is preliminary data.</text>
</comment>
<dbReference type="Proteomes" id="UP000676565">
    <property type="component" value="Unassembled WGS sequence"/>
</dbReference>
<sequence length="343" mass="36385">MYSSLVLSTALLAPAAPVPRDTAPNATGPAPRVLALKADESGTVRVMYTVPIKQTVTSVYFEMEGNNQVQKQIEQDVVTTQYFHKTLAEFNGKFATADGSPLTCDEATARVKNGATVLASADGKPISKAWLRSVGADTVVMVAEGLSHANVQWGGDPYPSTPAPQLTLLTANDKGTVLAPTTNPAATNNDGYNDEVMWNGGGRMVRLRGGRFNGGYYGGGQPTEVKVAPKPLTEVKFDAFDLTGKLVPKSEVFKRLAAGGMVVVAGDGRMPDDTYLKGFREDVLVLIGSELVIPIAPIDQTKKKVSEPGFVKRNILPIAEKAPAANPQLPQAIPVLRAGVILK</sequence>
<accession>A0ABS5BPG4</accession>
<dbReference type="RefSeq" id="WP_210653655.1">
    <property type="nucleotide sequence ID" value="NZ_JAGKQQ010000001.1"/>
</dbReference>
<name>A0ABS5BPG4_9BACT</name>
<dbReference type="EMBL" id="JAGKQQ010000001">
    <property type="protein sequence ID" value="MBP3955583.1"/>
    <property type="molecule type" value="Genomic_DNA"/>
</dbReference>
<gene>
    <name evidence="1" type="ORF">J8F10_09845</name>
</gene>
<keyword evidence="2" id="KW-1185">Reference proteome</keyword>
<evidence type="ECO:0000313" key="1">
    <source>
        <dbReference type="EMBL" id="MBP3955583.1"/>
    </source>
</evidence>
<evidence type="ECO:0000313" key="2">
    <source>
        <dbReference type="Proteomes" id="UP000676565"/>
    </source>
</evidence>
<organism evidence="1 2">
    <name type="scientific">Gemmata palustris</name>
    <dbReference type="NCBI Taxonomy" id="2822762"/>
    <lineage>
        <taxon>Bacteria</taxon>
        <taxon>Pseudomonadati</taxon>
        <taxon>Planctomycetota</taxon>
        <taxon>Planctomycetia</taxon>
        <taxon>Gemmatales</taxon>
        <taxon>Gemmataceae</taxon>
        <taxon>Gemmata</taxon>
    </lineage>
</organism>